<accession>A0A1J1C693</accession>
<dbReference type="EMBL" id="CP018099">
    <property type="protein sequence ID" value="APF18086.1"/>
    <property type="molecule type" value="Genomic_DNA"/>
</dbReference>
<dbReference type="AlphaFoldDB" id="A0A1J1C693"/>
<reference evidence="2 3" key="1">
    <citation type="submission" date="2016-11" db="EMBL/GenBank/DDBJ databases">
        <title>Genomic analysis of Caldithrix abyssi and proposal of a novel bacterial phylum Caldithrichaeota.</title>
        <authorList>
            <person name="Kublanov I."/>
            <person name="Sigalova O."/>
            <person name="Gavrilov S."/>
            <person name="Lebedinsky A."/>
            <person name="Ivanova N."/>
            <person name="Daum C."/>
            <person name="Reddy T."/>
            <person name="Klenk H.P."/>
            <person name="Goker M."/>
            <person name="Reva O."/>
            <person name="Miroshnichenko M."/>
            <person name="Kyprides N."/>
            <person name="Woyke T."/>
            <person name="Gelfand M."/>
        </authorList>
    </citation>
    <scope>NUCLEOTIDE SEQUENCE [LARGE SCALE GENOMIC DNA]</scope>
    <source>
        <strain evidence="2 3">LF13</strain>
    </source>
</reference>
<keyword evidence="1" id="KW-1133">Transmembrane helix</keyword>
<evidence type="ECO:0000256" key="1">
    <source>
        <dbReference type="SAM" id="Phobius"/>
    </source>
</evidence>
<gene>
    <name evidence="2" type="ORF">Cabys_1337</name>
</gene>
<dbReference type="KEGG" id="caby:Cabys_1337"/>
<protein>
    <submittedName>
        <fullName evidence="2">Uncharacterized protein</fullName>
    </submittedName>
</protein>
<name>A0A1J1C693_CALAY</name>
<evidence type="ECO:0000313" key="2">
    <source>
        <dbReference type="EMBL" id="APF18086.1"/>
    </source>
</evidence>
<sequence length="62" mass="7183">MKLFLIQNSSFAFVTYLGYLWSLKIICLIIFCDDWRNLQENYFARVAVDFGCGHTALNKAIS</sequence>
<dbReference type="Proteomes" id="UP000183868">
    <property type="component" value="Chromosome"/>
</dbReference>
<evidence type="ECO:0000313" key="3">
    <source>
        <dbReference type="Proteomes" id="UP000183868"/>
    </source>
</evidence>
<organism evidence="2 3">
    <name type="scientific">Caldithrix abyssi DSM 13497</name>
    <dbReference type="NCBI Taxonomy" id="880073"/>
    <lineage>
        <taxon>Bacteria</taxon>
        <taxon>Pseudomonadati</taxon>
        <taxon>Calditrichota</taxon>
        <taxon>Calditrichia</taxon>
        <taxon>Calditrichales</taxon>
        <taxon>Calditrichaceae</taxon>
        <taxon>Caldithrix</taxon>
    </lineage>
</organism>
<proteinExistence type="predicted"/>
<keyword evidence="1" id="KW-0812">Transmembrane</keyword>
<feature type="transmembrane region" description="Helical" evidence="1">
    <location>
        <begin position="12"/>
        <end position="32"/>
    </location>
</feature>
<keyword evidence="1" id="KW-0472">Membrane</keyword>